<keyword evidence="1" id="KW-1133">Transmembrane helix</keyword>
<name>A0A0F9Y232_9ZZZZ</name>
<dbReference type="Pfam" id="PF00990">
    <property type="entry name" value="GGDEF"/>
    <property type="match status" value="1"/>
</dbReference>
<dbReference type="PROSITE" id="PS50887">
    <property type="entry name" value="GGDEF"/>
    <property type="match status" value="1"/>
</dbReference>
<feature type="domain" description="GGDEF" evidence="3">
    <location>
        <begin position="385"/>
        <end position="526"/>
    </location>
</feature>
<dbReference type="InterPro" id="IPR001633">
    <property type="entry name" value="EAL_dom"/>
</dbReference>
<evidence type="ECO:0000313" key="4">
    <source>
        <dbReference type="EMBL" id="KKN98703.1"/>
    </source>
</evidence>
<protein>
    <recommendedName>
        <fullName evidence="5">EAL domain-containing protein</fullName>
    </recommendedName>
</protein>
<keyword evidence="1" id="KW-0472">Membrane</keyword>
<dbReference type="NCBIfam" id="TIGR00254">
    <property type="entry name" value="GGDEF"/>
    <property type="match status" value="1"/>
</dbReference>
<sequence>MKMEARIPVKRSIMLVLGLLVCLFILGMWLMSSLNLEFAEKAMAEQRQRQIADTFYANLERINGHHYLMEQNTGELARLGQLYKRQMEITGGQNIAEFEQALGRVLDDLNGTYGGGIWFEPDGYVAGPFAVYGYLQGGAMQIVSDRSDYLTRDWYQQIVPPADQQSGTQDARFHWTPAYFKSNIEQVVISLSTPIMDNQQNVIGLASTDWAAEDVIKLVSRAEVTPGAFSFLIDSENRTLSSLAQTEDVERAKRLMEAVTNSHLHDRPSQTLSLDIVSARQLVSPMQTMALTVDGETYALFFSRTAADMVFGIGVPQTEIDAVLAPMRASNLRIVLLIGSVFLLLAGLILYIIAGTLRQLSNLYTDSLTRMPNREKLLVDLRKTDSAALILLNIDAFKQINDFYGHECGDHVIIQLAERMQQFLYTQPAWRTCNLYSMPGDEMAIVVPGHHTPASLPSRLDELLNYVSLLNISWHDQDIPLHASLGAATTVQPDNTRLNGEQLLPSASMALKLARLNQSNYFIYDPANRVREAYEQNLIWANSLKLALEEGRIVPFFQPIMDVKTGRIGKFECLARMLDANGQPVSPERFLSIAKKIRLYRYITRTMVEQCFKRFASSRYEFSLNLSCEDLLDTELTDFIIEKLQGSELANRVIFEILETEGIENYAQVRDFIDKAKALGCRIAIDDFGTGYSNFEHLLRLNIDLIKIDGSLIRNLDHNEDALTLTRGIVRFAAELGIHTVAEFVHSPEVLKQVRELGIDFAQGACVGMPASALITEVELL</sequence>
<proteinExistence type="predicted"/>
<keyword evidence="1" id="KW-0812">Transmembrane</keyword>
<organism evidence="4">
    <name type="scientific">marine sediment metagenome</name>
    <dbReference type="NCBI Taxonomy" id="412755"/>
    <lineage>
        <taxon>unclassified sequences</taxon>
        <taxon>metagenomes</taxon>
        <taxon>ecological metagenomes</taxon>
    </lineage>
</organism>
<gene>
    <name evidence="4" type="ORF">LCGC14_0143830</name>
</gene>
<dbReference type="CDD" id="cd01948">
    <property type="entry name" value="EAL"/>
    <property type="match status" value="1"/>
</dbReference>
<dbReference type="Pfam" id="PF00563">
    <property type="entry name" value="EAL"/>
    <property type="match status" value="1"/>
</dbReference>
<dbReference type="SUPFAM" id="SSF141868">
    <property type="entry name" value="EAL domain-like"/>
    <property type="match status" value="1"/>
</dbReference>
<dbReference type="Gene3D" id="3.30.450.20">
    <property type="entry name" value="PAS domain"/>
    <property type="match status" value="1"/>
</dbReference>
<evidence type="ECO:0000256" key="1">
    <source>
        <dbReference type="SAM" id="Phobius"/>
    </source>
</evidence>
<feature type="transmembrane region" description="Helical" evidence="1">
    <location>
        <begin position="334"/>
        <end position="354"/>
    </location>
</feature>
<dbReference type="InterPro" id="IPR029787">
    <property type="entry name" value="Nucleotide_cyclase"/>
</dbReference>
<evidence type="ECO:0000259" key="3">
    <source>
        <dbReference type="PROSITE" id="PS50887"/>
    </source>
</evidence>
<dbReference type="SMART" id="SM00052">
    <property type="entry name" value="EAL"/>
    <property type="match status" value="1"/>
</dbReference>
<evidence type="ECO:0000259" key="2">
    <source>
        <dbReference type="PROSITE" id="PS50883"/>
    </source>
</evidence>
<dbReference type="Gene3D" id="3.20.20.450">
    <property type="entry name" value="EAL domain"/>
    <property type="match status" value="1"/>
</dbReference>
<dbReference type="PANTHER" id="PTHR33121:SF79">
    <property type="entry name" value="CYCLIC DI-GMP PHOSPHODIESTERASE PDED-RELATED"/>
    <property type="match status" value="1"/>
</dbReference>
<dbReference type="Pfam" id="PF22673">
    <property type="entry name" value="MCP-like_PDC_1"/>
    <property type="match status" value="1"/>
</dbReference>
<reference evidence="4" key="1">
    <citation type="journal article" date="2015" name="Nature">
        <title>Complex archaea that bridge the gap between prokaryotes and eukaryotes.</title>
        <authorList>
            <person name="Spang A."/>
            <person name="Saw J.H."/>
            <person name="Jorgensen S.L."/>
            <person name="Zaremba-Niedzwiedzka K."/>
            <person name="Martijn J."/>
            <person name="Lind A.E."/>
            <person name="van Eijk R."/>
            <person name="Schleper C."/>
            <person name="Guy L."/>
            <person name="Ettema T.J."/>
        </authorList>
    </citation>
    <scope>NUCLEOTIDE SEQUENCE</scope>
</reference>
<evidence type="ECO:0008006" key="5">
    <source>
        <dbReference type="Google" id="ProtNLM"/>
    </source>
</evidence>
<dbReference type="CDD" id="cd01949">
    <property type="entry name" value="GGDEF"/>
    <property type="match status" value="1"/>
</dbReference>
<comment type="caution">
    <text evidence="4">The sequence shown here is derived from an EMBL/GenBank/DDBJ whole genome shotgun (WGS) entry which is preliminary data.</text>
</comment>
<dbReference type="PROSITE" id="PS50883">
    <property type="entry name" value="EAL"/>
    <property type="match status" value="1"/>
</dbReference>
<dbReference type="CDD" id="cd12913">
    <property type="entry name" value="PDC1_MCP_like"/>
    <property type="match status" value="1"/>
</dbReference>
<dbReference type="SUPFAM" id="SSF55073">
    <property type="entry name" value="Nucleotide cyclase"/>
    <property type="match status" value="1"/>
</dbReference>
<dbReference type="InterPro" id="IPR050706">
    <property type="entry name" value="Cyclic-di-GMP_PDE-like"/>
</dbReference>
<dbReference type="InterPro" id="IPR035919">
    <property type="entry name" value="EAL_sf"/>
</dbReference>
<dbReference type="GO" id="GO:0071111">
    <property type="term" value="F:cyclic-guanylate-specific phosphodiesterase activity"/>
    <property type="evidence" value="ECO:0007669"/>
    <property type="project" value="InterPro"/>
</dbReference>
<dbReference type="InterPro" id="IPR043128">
    <property type="entry name" value="Rev_trsase/Diguanyl_cyclase"/>
</dbReference>
<dbReference type="SMART" id="SM00267">
    <property type="entry name" value="GGDEF"/>
    <property type="match status" value="1"/>
</dbReference>
<dbReference type="Gene3D" id="3.30.70.270">
    <property type="match status" value="1"/>
</dbReference>
<dbReference type="InterPro" id="IPR000160">
    <property type="entry name" value="GGDEF_dom"/>
</dbReference>
<dbReference type="EMBL" id="LAZR01000050">
    <property type="protein sequence ID" value="KKN98703.1"/>
    <property type="molecule type" value="Genomic_DNA"/>
</dbReference>
<feature type="domain" description="EAL" evidence="2">
    <location>
        <begin position="537"/>
        <end position="781"/>
    </location>
</feature>
<accession>A0A0F9Y232</accession>
<dbReference type="AlphaFoldDB" id="A0A0F9Y232"/>
<dbReference type="PANTHER" id="PTHR33121">
    <property type="entry name" value="CYCLIC DI-GMP PHOSPHODIESTERASE PDEF"/>
    <property type="match status" value="1"/>
</dbReference>